<sequence>MPAYRTPSSHERPPRSRRATGLALALGINLLLLLALLRLGAIPLPGAPAVNPLVIDFINAPAPAPAPAPARRAMPSPAAPAAAEPRPVAPRPRIALPARPSPSRQRPVDVLYLSKDELAAADIGAMAKSAGSGAASDSEELGRAPNGELLYAAEWAREPTAAELGGYLPKNAQPGTGLVACRTIPGNRVEDCIEIESRPASSQLARAVRQAAWQFRVRPPRKNGKELVGSWVRIRIDYLR</sequence>
<evidence type="ECO:0000313" key="2">
    <source>
        <dbReference type="EMBL" id="QNM83584.1"/>
    </source>
</evidence>
<protein>
    <recommendedName>
        <fullName evidence="4">Protein TonB</fullName>
    </recommendedName>
</protein>
<name>A0A7G9L4N5_9SPHN</name>
<dbReference type="RefSeq" id="WP_187480539.1">
    <property type="nucleotide sequence ID" value="NZ_CP060697.1"/>
</dbReference>
<accession>A0A7G9L4N5</accession>
<feature type="region of interest" description="Disordered" evidence="1">
    <location>
        <begin position="65"/>
        <end position="105"/>
    </location>
</feature>
<evidence type="ECO:0008006" key="4">
    <source>
        <dbReference type="Google" id="ProtNLM"/>
    </source>
</evidence>
<dbReference type="KEGG" id="ssau:H8M03_04450"/>
<dbReference type="Proteomes" id="UP000515861">
    <property type="component" value="Chromosome"/>
</dbReference>
<organism evidence="2 3">
    <name type="scientific">Sphingomonas sabuli</name>
    <dbReference type="NCBI Taxonomy" id="2764186"/>
    <lineage>
        <taxon>Bacteria</taxon>
        <taxon>Pseudomonadati</taxon>
        <taxon>Pseudomonadota</taxon>
        <taxon>Alphaproteobacteria</taxon>
        <taxon>Sphingomonadales</taxon>
        <taxon>Sphingomonadaceae</taxon>
        <taxon>Sphingomonas</taxon>
    </lineage>
</organism>
<proteinExistence type="predicted"/>
<feature type="compositionally biased region" description="Low complexity" evidence="1">
    <location>
        <begin position="69"/>
        <end position="104"/>
    </location>
</feature>
<evidence type="ECO:0000313" key="3">
    <source>
        <dbReference type="Proteomes" id="UP000515861"/>
    </source>
</evidence>
<dbReference type="AlphaFoldDB" id="A0A7G9L4N5"/>
<keyword evidence="3" id="KW-1185">Reference proteome</keyword>
<evidence type="ECO:0000256" key="1">
    <source>
        <dbReference type="SAM" id="MobiDB-lite"/>
    </source>
</evidence>
<dbReference type="EMBL" id="CP060697">
    <property type="protein sequence ID" value="QNM83584.1"/>
    <property type="molecule type" value="Genomic_DNA"/>
</dbReference>
<gene>
    <name evidence="2" type="ORF">H8M03_04450</name>
</gene>
<reference evidence="2 3" key="1">
    <citation type="submission" date="2020-08" db="EMBL/GenBank/DDBJ databases">
        <title>Sphingomonas sp. sand1-3 16S ribosomal RNA gene Genome sequencing and assembly.</title>
        <authorList>
            <person name="Kang M."/>
        </authorList>
    </citation>
    <scope>NUCLEOTIDE SEQUENCE [LARGE SCALE GENOMIC DNA]</scope>
    <source>
        <strain evidence="3">sand1-3</strain>
    </source>
</reference>